<keyword evidence="4" id="KW-0050">Antiport</keyword>
<evidence type="ECO:0000256" key="18">
    <source>
        <dbReference type="ARBA" id="ARBA00023201"/>
    </source>
</evidence>
<feature type="transmembrane region" description="Helical" evidence="20">
    <location>
        <begin position="81"/>
        <end position="105"/>
    </location>
</feature>
<keyword evidence="11" id="KW-0106">Calcium</keyword>
<keyword evidence="7 20" id="KW-0812">Transmembrane</keyword>
<accession>A0A8S9X3Z7</accession>
<reference evidence="22" key="1">
    <citation type="journal article" date="2021" name="Mol. Ecol. Resour.">
        <title>Apolygus lucorum genome provides insights into omnivorousness and mesophyll feeding.</title>
        <authorList>
            <person name="Liu Y."/>
            <person name="Liu H."/>
            <person name="Wang H."/>
            <person name="Huang T."/>
            <person name="Liu B."/>
            <person name="Yang B."/>
            <person name="Yin L."/>
            <person name="Li B."/>
            <person name="Zhang Y."/>
            <person name="Zhang S."/>
            <person name="Jiang F."/>
            <person name="Zhang X."/>
            <person name="Ren Y."/>
            <person name="Wang B."/>
            <person name="Wang S."/>
            <person name="Lu Y."/>
            <person name="Wu K."/>
            <person name="Fan W."/>
            <person name="Wang G."/>
        </authorList>
    </citation>
    <scope>NUCLEOTIDE SEQUENCE</scope>
    <source>
        <strain evidence="22">12Hb</strain>
    </source>
</reference>
<keyword evidence="6" id="KW-0109">Calcium transport</keyword>
<organism evidence="22 23">
    <name type="scientific">Apolygus lucorum</name>
    <name type="common">Small green plant bug</name>
    <name type="synonym">Lygocoris lucorum</name>
    <dbReference type="NCBI Taxonomy" id="248454"/>
    <lineage>
        <taxon>Eukaryota</taxon>
        <taxon>Metazoa</taxon>
        <taxon>Ecdysozoa</taxon>
        <taxon>Arthropoda</taxon>
        <taxon>Hexapoda</taxon>
        <taxon>Insecta</taxon>
        <taxon>Pterygota</taxon>
        <taxon>Neoptera</taxon>
        <taxon>Paraneoptera</taxon>
        <taxon>Hemiptera</taxon>
        <taxon>Heteroptera</taxon>
        <taxon>Panheteroptera</taxon>
        <taxon>Cimicomorpha</taxon>
        <taxon>Miridae</taxon>
        <taxon>Mirini</taxon>
        <taxon>Apolygus</taxon>
    </lineage>
</organism>
<evidence type="ECO:0000256" key="8">
    <source>
        <dbReference type="ARBA" id="ARBA00022723"/>
    </source>
</evidence>
<dbReference type="AlphaFoldDB" id="A0A8S9X3Z7"/>
<feature type="domain" description="Calx-beta" evidence="21">
    <location>
        <begin position="399"/>
        <end position="496"/>
    </location>
</feature>
<evidence type="ECO:0000256" key="10">
    <source>
        <dbReference type="ARBA" id="ARBA00022737"/>
    </source>
</evidence>
<evidence type="ECO:0000256" key="5">
    <source>
        <dbReference type="ARBA" id="ARBA00022475"/>
    </source>
</evidence>
<dbReference type="InterPro" id="IPR044880">
    <property type="entry name" value="NCX_ion-bd_dom_sf"/>
</dbReference>
<evidence type="ECO:0000256" key="2">
    <source>
        <dbReference type="ARBA" id="ARBA00007489"/>
    </source>
</evidence>
<dbReference type="Gene3D" id="1.20.1420.30">
    <property type="entry name" value="NCX, central ion-binding region"/>
    <property type="match status" value="3"/>
</dbReference>
<dbReference type="OrthoDB" id="418484at2759"/>
<comment type="caution">
    <text evidence="22">The sequence shown here is derived from an EMBL/GenBank/DDBJ whole genome shotgun (WGS) entry which is preliminary data.</text>
</comment>
<sequence length="928" mass="102915">MIHPARHEDAGFKSLVSKRGEIDSGVVASRVTTSVLFSRVQWFDVIVCVAREKRSSRVYLLIDVFFCHAISILTYENDGTILYFVALLYFFLGVAVVTDIFMSSIEVITSKTKKLYLSKGGDKNKKQNGSYRADVAGLKEEEPEVVEVRVWNDTVANLTLMALGTSAPEILLSIIEIIGHNFQAGKLGPGTIVGSAAFNLLFITAICMVALPGNETRRIERFKVFIVTAVFSIFAYIWLFLTLNVFSPNVVELWEAILTFLFFPILIFLAWSADQKWCGLRVLRPSKNKQQLELGPLREDEKAQAERNLFKEGKLDKENLVKFVREVKKHPGLTDEDAALIAASKMVNAQPHSAVWYRIGAVRAMSAGRKTIPELDIRLKQVYDAMSSQERSETPVPSPVAPDFEKNAVVEFHSAVVAVKENVGRFPVTVWRHGNVDNQVRVRIKTIDGTARKNDDYLPVNEILTFEKGQREKQVVLSIVNDNKWEPNEEFFLRLSLLHTDKANVELGRISIMEVTIIDDDNPGIFAFEKRGLIVKESAGKVSVGVRRSQGTDGDVSIRWRTIDRSAISGRDYKGGSGELKFKHGEVKEFIEIPIINDMQPEKDEHFEIELFSPTGGSRLGRINRCAVTITNDDDFYTIMDRLALMTNMNLDAIQVHRESWWQQIEESMLVNGGDTKNAKPVDYLMHFLSFFWKVLFSLIPPPTIMGGWLCFIVSLICIGLVTAVIGDIATIFGCLVGLDDTITAITLVAMGTSLPDTFASRTATTGGSTADDAIGNINGSNSVNVFLAITLVALGTSLPDTLGARTVTRMERTADGCLVHITGSIAVNVLMGVGMPWFVAVLYHQSQGTEFRMSSEGLGFSVLLFLVSAVVAMIVLSVRRNVAYFGKAEIGGPPAGKWGTFTLFIAVWVAYVTLSWLQIAGVIQYDI</sequence>
<keyword evidence="8" id="KW-0479">Metal-binding</keyword>
<feature type="transmembrane region" description="Helical" evidence="20">
    <location>
        <begin position="191"/>
        <end position="212"/>
    </location>
</feature>
<evidence type="ECO:0000256" key="20">
    <source>
        <dbReference type="SAM" id="Phobius"/>
    </source>
</evidence>
<dbReference type="PRINTS" id="PR01259">
    <property type="entry name" value="NACAEXCHNGR"/>
</dbReference>
<gene>
    <name evidence="22" type="ORF">GE061_003220</name>
</gene>
<evidence type="ECO:0000256" key="15">
    <source>
        <dbReference type="ARBA" id="ARBA00023065"/>
    </source>
</evidence>
<feature type="transmembrane region" description="Helical" evidence="20">
    <location>
        <begin position="224"/>
        <end position="241"/>
    </location>
</feature>
<dbReference type="PANTHER" id="PTHR11878:SF76">
    <property type="entry name" value="CALX-BETA DOMAIN-CONTAINING PROTEIN"/>
    <property type="match status" value="1"/>
</dbReference>
<feature type="transmembrane region" description="Helical" evidence="20">
    <location>
        <begin position="253"/>
        <end position="271"/>
    </location>
</feature>
<comment type="similarity">
    <text evidence="2">Belongs to the Ca(2+):cation antiporter (CaCA) (TC 2.A.19) family. SLC8 subfamily.</text>
</comment>
<dbReference type="InterPro" id="IPR004836">
    <property type="entry name" value="Na_Ca_Ex"/>
</dbReference>
<evidence type="ECO:0000256" key="19">
    <source>
        <dbReference type="ARBA" id="ARBA00033667"/>
    </source>
</evidence>
<dbReference type="GO" id="GO:0007154">
    <property type="term" value="P:cell communication"/>
    <property type="evidence" value="ECO:0007669"/>
    <property type="project" value="InterPro"/>
</dbReference>
<keyword evidence="23" id="KW-1185">Reference proteome</keyword>
<dbReference type="SMART" id="SM00237">
    <property type="entry name" value="Calx_beta"/>
    <property type="match status" value="2"/>
</dbReference>
<keyword evidence="15" id="KW-0406">Ion transport</keyword>
<evidence type="ECO:0000256" key="17">
    <source>
        <dbReference type="ARBA" id="ARBA00023180"/>
    </source>
</evidence>
<keyword evidence="13 20" id="KW-1133">Transmembrane helix</keyword>
<keyword evidence="9" id="KW-0732">Signal</keyword>
<keyword evidence="10" id="KW-0677">Repeat</keyword>
<evidence type="ECO:0000256" key="6">
    <source>
        <dbReference type="ARBA" id="ARBA00022568"/>
    </source>
</evidence>
<dbReference type="InterPro" id="IPR004837">
    <property type="entry name" value="NaCa_Exmemb"/>
</dbReference>
<evidence type="ECO:0000313" key="23">
    <source>
        <dbReference type="Proteomes" id="UP000466442"/>
    </source>
</evidence>
<feature type="transmembrane region" description="Helical" evidence="20">
    <location>
        <begin position="706"/>
        <end position="726"/>
    </location>
</feature>
<dbReference type="EMBL" id="WIXP02000011">
    <property type="protein sequence ID" value="KAF6202816.1"/>
    <property type="molecule type" value="Genomic_DNA"/>
</dbReference>
<evidence type="ECO:0000256" key="4">
    <source>
        <dbReference type="ARBA" id="ARBA00022449"/>
    </source>
</evidence>
<keyword evidence="5" id="KW-1003">Cell membrane</keyword>
<dbReference type="Pfam" id="PF01699">
    <property type="entry name" value="Na_Ca_ex"/>
    <property type="match status" value="2"/>
</dbReference>
<keyword evidence="18" id="KW-0739">Sodium transport</keyword>
<keyword evidence="17" id="KW-0325">Glycoprotein</keyword>
<dbReference type="Pfam" id="PF03160">
    <property type="entry name" value="Calx-beta"/>
    <property type="match status" value="1"/>
</dbReference>
<feature type="transmembrane region" description="Helical" evidence="20">
    <location>
        <begin position="58"/>
        <end position="75"/>
    </location>
</feature>
<evidence type="ECO:0000256" key="9">
    <source>
        <dbReference type="ARBA" id="ARBA00022729"/>
    </source>
</evidence>
<dbReference type="SUPFAM" id="SSF141072">
    <property type="entry name" value="CalX-like"/>
    <property type="match status" value="2"/>
</dbReference>
<comment type="catalytic activity">
    <reaction evidence="19">
        <text>Ca(2+)(in) + 3 Na(+)(out) = Ca(2+)(out) + 3 Na(+)(in)</text>
        <dbReference type="Rhea" id="RHEA:69955"/>
        <dbReference type="ChEBI" id="CHEBI:29101"/>
        <dbReference type="ChEBI" id="CHEBI:29108"/>
    </reaction>
</comment>
<dbReference type="Proteomes" id="UP000466442">
    <property type="component" value="Unassembled WGS sequence"/>
</dbReference>
<feature type="transmembrane region" description="Helical" evidence="20">
    <location>
        <begin position="818"/>
        <end position="839"/>
    </location>
</feature>
<evidence type="ECO:0000259" key="21">
    <source>
        <dbReference type="SMART" id="SM00237"/>
    </source>
</evidence>
<dbReference type="PANTHER" id="PTHR11878">
    <property type="entry name" value="SODIUM/CALCIUM EXCHANGER"/>
    <property type="match status" value="1"/>
</dbReference>
<dbReference type="InterPro" id="IPR051171">
    <property type="entry name" value="CaCA"/>
</dbReference>
<feature type="transmembrane region" description="Helical" evidence="20">
    <location>
        <begin position="684"/>
        <end position="700"/>
    </location>
</feature>
<keyword evidence="12" id="KW-0112">Calmodulin-binding</keyword>
<feature type="transmembrane region" description="Helical" evidence="20">
    <location>
        <begin position="859"/>
        <end position="879"/>
    </location>
</feature>
<dbReference type="GO" id="GO:0005516">
    <property type="term" value="F:calmodulin binding"/>
    <property type="evidence" value="ECO:0007669"/>
    <property type="project" value="UniProtKB-KW"/>
</dbReference>
<evidence type="ECO:0000256" key="12">
    <source>
        <dbReference type="ARBA" id="ARBA00022860"/>
    </source>
</evidence>
<feature type="domain" description="Calx-beta" evidence="21">
    <location>
        <begin position="513"/>
        <end position="612"/>
    </location>
</feature>
<proteinExistence type="inferred from homology"/>
<comment type="subcellular location">
    <subcellularLocation>
        <location evidence="1">Cell membrane</location>
        <topology evidence="1">Multi-pass membrane protein</topology>
    </subcellularLocation>
</comment>
<dbReference type="Gene3D" id="2.60.40.2030">
    <property type="match status" value="2"/>
</dbReference>
<evidence type="ECO:0000256" key="3">
    <source>
        <dbReference type="ARBA" id="ARBA00022448"/>
    </source>
</evidence>
<keyword evidence="16 20" id="KW-0472">Membrane</keyword>
<evidence type="ECO:0000313" key="22">
    <source>
        <dbReference type="EMBL" id="KAF6202816.1"/>
    </source>
</evidence>
<dbReference type="GO" id="GO:0046872">
    <property type="term" value="F:metal ion binding"/>
    <property type="evidence" value="ECO:0007669"/>
    <property type="project" value="UniProtKB-KW"/>
</dbReference>
<feature type="transmembrane region" description="Helical" evidence="20">
    <location>
        <begin position="158"/>
        <end position="179"/>
    </location>
</feature>
<evidence type="ECO:0000256" key="13">
    <source>
        <dbReference type="ARBA" id="ARBA00022989"/>
    </source>
</evidence>
<keyword evidence="3" id="KW-0813">Transport</keyword>
<evidence type="ECO:0000256" key="14">
    <source>
        <dbReference type="ARBA" id="ARBA00023053"/>
    </source>
</evidence>
<evidence type="ECO:0000256" key="11">
    <source>
        <dbReference type="ARBA" id="ARBA00022837"/>
    </source>
</evidence>
<evidence type="ECO:0000256" key="1">
    <source>
        <dbReference type="ARBA" id="ARBA00004651"/>
    </source>
</evidence>
<dbReference type="GO" id="GO:0005886">
    <property type="term" value="C:plasma membrane"/>
    <property type="evidence" value="ECO:0007669"/>
    <property type="project" value="UniProtKB-SubCell"/>
</dbReference>
<keyword evidence="14" id="KW-0915">Sodium</keyword>
<dbReference type="InterPro" id="IPR003644">
    <property type="entry name" value="Calx_beta"/>
</dbReference>
<evidence type="ECO:0000256" key="16">
    <source>
        <dbReference type="ARBA" id="ARBA00023136"/>
    </source>
</evidence>
<dbReference type="InterPro" id="IPR038081">
    <property type="entry name" value="CalX-like_sf"/>
</dbReference>
<dbReference type="GO" id="GO:0005432">
    <property type="term" value="F:calcium:sodium antiporter activity"/>
    <property type="evidence" value="ECO:0007669"/>
    <property type="project" value="InterPro"/>
</dbReference>
<name>A0A8S9X3Z7_APOLU</name>
<protein>
    <recommendedName>
        <fullName evidence="21">Calx-beta domain-containing protein</fullName>
    </recommendedName>
</protein>
<feature type="transmembrane region" description="Helical" evidence="20">
    <location>
        <begin position="899"/>
        <end position="920"/>
    </location>
</feature>
<evidence type="ECO:0000256" key="7">
    <source>
        <dbReference type="ARBA" id="ARBA00022692"/>
    </source>
</evidence>